<accession>A0A443I999</accession>
<name>A0A443I999_9GAMM</name>
<dbReference type="PROSITE" id="PS51257">
    <property type="entry name" value="PROKAR_LIPOPROTEIN"/>
    <property type="match status" value="1"/>
</dbReference>
<proteinExistence type="predicted"/>
<dbReference type="Gene3D" id="3.30.1150.10">
    <property type="match status" value="1"/>
</dbReference>
<dbReference type="AlphaFoldDB" id="A0A443I999"/>
<dbReference type="EMBL" id="JMEE01000046">
    <property type="protein sequence ID" value="RWR00623.1"/>
    <property type="molecule type" value="Genomic_DNA"/>
</dbReference>
<reference evidence="2 3" key="1">
    <citation type="submission" date="2014-04" db="EMBL/GenBank/DDBJ databases">
        <title>Draft genome sequence of Pantoea beijingensis strain LMG 27579, an emerging pathogen to Pleurotus eryngii with potential industrial application.</title>
        <authorList>
            <person name="Xu F."/>
            <person name="Liu Y."/>
            <person name="Wang S."/>
            <person name="Yin Y."/>
            <person name="Ma Y."/>
            <person name="Zhao S."/>
            <person name="Rong C."/>
        </authorList>
    </citation>
    <scope>NUCLEOTIDE SEQUENCE [LARGE SCALE GENOMIC DNA]</scope>
    <source>
        <strain evidence="2 3">LMG 27579</strain>
    </source>
</reference>
<evidence type="ECO:0000313" key="3">
    <source>
        <dbReference type="Proteomes" id="UP000288794"/>
    </source>
</evidence>
<feature type="signal peptide" evidence="1">
    <location>
        <begin position="1"/>
        <end position="19"/>
    </location>
</feature>
<sequence>MLRYGFSLMAALSALLLSACQIPGGKPQANLPDRDRVTENCPGKMAGDNALCSYFHEMQWRLQTNFIGADRYYGRECLITAEYRQGRYNVLRTQGDEALCLKAWSVVGTTKGLPPPPEKLPHTLSFWFKPGKK</sequence>
<gene>
    <name evidence="2" type="ORF">ED28_17325</name>
</gene>
<keyword evidence="1" id="KW-0732">Signal</keyword>
<evidence type="ECO:0000256" key="1">
    <source>
        <dbReference type="SAM" id="SignalP"/>
    </source>
</evidence>
<comment type="caution">
    <text evidence="2">The sequence shown here is derived from an EMBL/GenBank/DDBJ whole genome shotgun (WGS) entry which is preliminary data.</text>
</comment>
<keyword evidence="3" id="KW-1185">Reference proteome</keyword>
<feature type="chain" id="PRO_5019487551" description="Colicin transporter" evidence="1">
    <location>
        <begin position="20"/>
        <end position="133"/>
    </location>
</feature>
<evidence type="ECO:0008006" key="4">
    <source>
        <dbReference type="Google" id="ProtNLM"/>
    </source>
</evidence>
<protein>
    <recommendedName>
        <fullName evidence="4">Colicin transporter</fullName>
    </recommendedName>
</protein>
<dbReference type="Proteomes" id="UP000288794">
    <property type="component" value="Unassembled WGS sequence"/>
</dbReference>
<organism evidence="2 3">
    <name type="scientific">[Pantoea] beijingensis</name>
    <dbReference type="NCBI Taxonomy" id="1324864"/>
    <lineage>
        <taxon>Bacteria</taxon>
        <taxon>Pseudomonadati</taxon>
        <taxon>Pseudomonadota</taxon>
        <taxon>Gammaproteobacteria</taxon>
        <taxon>Enterobacterales</taxon>
        <taxon>Erwiniaceae</taxon>
        <taxon>Erwinia</taxon>
    </lineage>
</organism>
<evidence type="ECO:0000313" key="2">
    <source>
        <dbReference type="EMBL" id="RWR00623.1"/>
    </source>
</evidence>